<evidence type="ECO:0000313" key="10">
    <source>
        <dbReference type="EMBL" id="CAC5400654.1"/>
    </source>
</evidence>
<sequence length="1303" mass="147304">MNFLVKQGTQCDAALIAMKMFSIMQPHKLLIIIQTIFVTVTAQTNLALKGIAHQKTTFRDSNGIVHSASLAVEGPATNEWTDGCSATLANQPEAWWGLFLPELALITNIVIYLRGDEPSQMNNFRMYLSNGTEHDPTKFLCYTDVGVHGNPKPIQDINCNTLTRKVYFFNRFKVVGLCYIEINGCFKGTWGHNCTELCPLNCISNHCDIGNGTCVWGCDPRHCVHNKCDMQTGVCTDGCVVGRAGQYCSNYNLASHGTATQHPFNPNKPAILSIDGNRTNGMCSKTTGSSSYLQIDTGSMSVVTTVFLTFGDTPVTLGDHVVYCSNTSNSWVDGILLYKGERPTKDINVYIVCRYITYVPPEASGVNVCEIEIGGCPLGRYGVNCEHYCHCNGPCDLVTGNCTSGCLDGWVGYRCDIACAEGNFGSGCIRSCSANCLNPPCNHITGECIGGCNIGWEGYNCTKECDDGYFGTNCSQTCFGCISNKCDKLNGKCSNLSGCKPGYVKGQYCSQECEDWQFGIDCAKICYCRTKPCNKFDGFCSDGECKKGWHGKSCDKECDDGFYGFNCKMKCTTCLNKSCEILEGNCSYGCIDRYEGVKCKVAVGGMSNGNNSGAAVGGGIAATIVIIILVAIIIIIYRRRAKPKSEKYLSNQDKITGNHENTCCNHKDKLKTEDIYLNLESEEDSDNAKHPMSGKKESKTSVIEVKDEYPEEYDEEEEENVYHNDPSEQNITKYKVLIEDLKKVINEKRKDDGFKNEYEILPKGLVHAHTEGSKEENKVKNRFLSTWPYDHSRVVLTGDTKHDYINASYIDSYDREKAYIASQGPKKNTLRDFWQMVWQENVCKIVMVTKLEEERRKKCEQYWPKTVNKPTMVDNYRLTMTEEIYHTIYVYRLIMLHNKTNQQERSIHHFHFTQWPDHGVPDSIKLVNFYRKVKSIKCDKKGPMVVHCSAGVGRTGTFIAVDALYEHGKKVGYVDIMEYVQMMRKDRMNMIQTHEQYLVVFEALLELFTVPNTSIQKNDFCEYIQKQENKTLPTNQKIFREEFQRLRTLRPSYSSNAFTAANCKENKSKNSTKTVLAHNKYRPYLMSYGKTRSDYINAVIIPGYSVDGKMFVTQCPLVETVIDFWTMMYDHSSKIIVLLDPGNKDAPLWLEKKEMLQFDDFRIVKETENTQEEFQLTLNHTKNKEQISIKVFTAEDWTITKAVPSPEYMLDLLHRVQNCLETQKGPITVVCSDGCSKSGLFVALKLVLEKMQIDGEIDIFQVVREIQTRRPEFLVEFDQYEYCYQCIKVLLEGDSGDSLYANT</sequence>
<dbReference type="PROSITE" id="PS00383">
    <property type="entry name" value="TYR_PHOSPHATASE_1"/>
    <property type="match status" value="1"/>
</dbReference>
<evidence type="ECO:0000259" key="9">
    <source>
        <dbReference type="PROSITE" id="PS50056"/>
    </source>
</evidence>
<dbReference type="Pfam" id="PF00102">
    <property type="entry name" value="Y_phosphatase"/>
    <property type="match status" value="2"/>
</dbReference>
<feature type="domain" description="Tyrosine-protein phosphatase" evidence="8">
    <location>
        <begin position="1039"/>
        <end position="1290"/>
    </location>
</feature>
<keyword evidence="11" id="KW-1185">Reference proteome</keyword>
<dbReference type="EC" id="3.1.3.48" evidence="2"/>
<evidence type="ECO:0000256" key="1">
    <source>
        <dbReference type="ARBA" id="ARBA00009580"/>
    </source>
</evidence>
<dbReference type="PROSITE" id="PS50056">
    <property type="entry name" value="TYR_PHOSPHATASE_2"/>
    <property type="match status" value="2"/>
</dbReference>
<dbReference type="Proteomes" id="UP000507470">
    <property type="component" value="Unassembled WGS sequence"/>
</dbReference>
<gene>
    <name evidence="10" type="ORF">MCOR_34818</name>
</gene>
<dbReference type="InterPro" id="IPR016130">
    <property type="entry name" value="Tyr_Pase_AS"/>
</dbReference>
<feature type="transmembrane region" description="Helical" evidence="7">
    <location>
        <begin position="615"/>
        <end position="637"/>
    </location>
</feature>
<protein>
    <recommendedName>
        <fullName evidence="2">protein-tyrosine-phosphatase</fullName>
        <ecNumber evidence="2">3.1.3.48</ecNumber>
    </recommendedName>
</protein>
<dbReference type="CDD" id="cd00047">
    <property type="entry name" value="PTPc"/>
    <property type="match status" value="2"/>
</dbReference>
<dbReference type="PRINTS" id="PR00700">
    <property type="entry name" value="PRTYPHPHTASE"/>
</dbReference>
<feature type="domain" description="Tyrosine specific protein phosphatases" evidence="9">
    <location>
        <begin position="1210"/>
        <end position="1281"/>
    </location>
</feature>
<dbReference type="OrthoDB" id="6084391at2759"/>
<evidence type="ECO:0000256" key="2">
    <source>
        <dbReference type="ARBA" id="ARBA00013064"/>
    </source>
</evidence>
<reference evidence="10 11" key="1">
    <citation type="submission" date="2020-06" db="EMBL/GenBank/DDBJ databases">
        <authorList>
            <person name="Li R."/>
            <person name="Bekaert M."/>
        </authorList>
    </citation>
    <scope>NUCLEOTIDE SEQUENCE [LARGE SCALE GENOMIC DNA]</scope>
    <source>
        <strain evidence="11">wild</strain>
    </source>
</reference>
<keyword evidence="7" id="KW-0812">Transmembrane</keyword>
<feature type="domain" description="Tyrosine specific protein phosphatases" evidence="9">
    <location>
        <begin position="927"/>
        <end position="998"/>
    </location>
</feature>
<keyword evidence="4" id="KW-0904">Protein phosphatase</keyword>
<comment type="catalytic activity">
    <reaction evidence="5">
        <text>O-phospho-L-tyrosyl-[protein] + H2O = L-tyrosyl-[protein] + phosphate</text>
        <dbReference type="Rhea" id="RHEA:10684"/>
        <dbReference type="Rhea" id="RHEA-COMP:10136"/>
        <dbReference type="Rhea" id="RHEA-COMP:20101"/>
        <dbReference type="ChEBI" id="CHEBI:15377"/>
        <dbReference type="ChEBI" id="CHEBI:43474"/>
        <dbReference type="ChEBI" id="CHEBI:46858"/>
        <dbReference type="ChEBI" id="CHEBI:61978"/>
        <dbReference type="EC" id="3.1.3.48"/>
    </reaction>
</comment>
<dbReference type="InterPro" id="IPR029021">
    <property type="entry name" value="Prot-tyrosine_phosphatase-like"/>
</dbReference>
<dbReference type="SMART" id="SM00404">
    <property type="entry name" value="PTPc_motif"/>
    <property type="match status" value="2"/>
</dbReference>
<feature type="domain" description="Tyrosine-protein phosphatase" evidence="8">
    <location>
        <begin position="754"/>
        <end position="1007"/>
    </location>
</feature>
<feature type="transmembrane region" description="Helical" evidence="7">
    <location>
        <begin position="29"/>
        <end position="48"/>
    </location>
</feature>
<evidence type="ECO:0000313" key="11">
    <source>
        <dbReference type="Proteomes" id="UP000507470"/>
    </source>
</evidence>
<keyword evidence="3" id="KW-0378">Hydrolase</keyword>
<dbReference type="EMBL" id="CACVKT020006283">
    <property type="protein sequence ID" value="CAC5400654.1"/>
    <property type="molecule type" value="Genomic_DNA"/>
</dbReference>
<dbReference type="Gene3D" id="3.90.190.10">
    <property type="entry name" value="Protein tyrosine phosphatase superfamily"/>
    <property type="match status" value="2"/>
</dbReference>
<dbReference type="PANTHER" id="PTHR19134:SF562">
    <property type="entry name" value="PROTEIN-TYROSINE-PHOSPHATASE"/>
    <property type="match status" value="1"/>
</dbReference>
<dbReference type="GO" id="GO:0004725">
    <property type="term" value="F:protein tyrosine phosphatase activity"/>
    <property type="evidence" value="ECO:0007669"/>
    <property type="project" value="UniProtKB-EC"/>
</dbReference>
<evidence type="ECO:0000259" key="8">
    <source>
        <dbReference type="PROSITE" id="PS50055"/>
    </source>
</evidence>
<evidence type="ECO:0000256" key="4">
    <source>
        <dbReference type="ARBA" id="ARBA00022912"/>
    </source>
</evidence>
<dbReference type="Gene3D" id="2.170.300.10">
    <property type="entry name" value="Tie2 ligand-binding domain superfamily"/>
    <property type="match status" value="1"/>
</dbReference>
<dbReference type="InterPro" id="IPR000387">
    <property type="entry name" value="Tyr_Pase_dom"/>
</dbReference>
<dbReference type="GO" id="GO:0008045">
    <property type="term" value="P:motor neuron axon guidance"/>
    <property type="evidence" value="ECO:0007669"/>
    <property type="project" value="TreeGrafter"/>
</dbReference>
<feature type="region of interest" description="Disordered" evidence="6">
    <location>
        <begin position="681"/>
        <end position="700"/>
    </location>
</feature>
<dbReference type="InterPro" id="IPR050348">
    <property type="entry name" value="Protein-Tyr_Phosphatase"/>
</dbReference>
<dbReference type="PROSITE" id="PS50055">
    <property type="entry name" value="TYR_PHOSPHATASE_PTP"/>
    <property type="match status" value="2"/>
</dbReference>
<dbReference type="SUPFAM" id="SSF52799">
    <property type="entry name" value="(Phosphotyrosine protein) phosphatases II"/>
    <property type="match status" value="2"/>
</dbReference>
<dbReference type="InterPro" id="IPR003595">
    <property type="entry name" value="Tyr_Pase_cat"/>
</dbReference>
<dbReference type="Gene3D" id="2.60.120.260">
    <property type="entry name" value="Galactose-binding domain-like"/>
    <property type="match status" value="2"/>
</dbReference>
<dbReference type="PANTHER" id="PTHR19134">
    <property type="entry name" value="RECEPTOR-TYPE TYROSINE-PROTEIN PHOSPHATASE"/>
    <property type="match status" value="1"/>
</dbReference>
<evidence type="ECO:0000256" key="5">
    <source>
        <dbReference type="ARBA" id="ARBA00051722"/>
    </source>
</evidence>
<dbReference type="InterPro" id="IPR008979">
    <property type="entry name" value="Galactose-bd-like_sf"/>
</dbReference>
<feature type="compositionally biased region" description="Basic and acidic residues" evidence="6">
    <location>
        <begin position="686"/>
        <end position="700"/>
    </location>
</feature>
<proteinExistence type="inferred from homology"/>
<keyword evidence="7" id="KW-1133">Transmembrane helix</keyword>
<accession>A0A6J8D0G2</accession>
<name>A0A6J8D0G2_MYTCO</name>
<keyword evidence="7" id="KW-0472">Membrane</keyword>
<dbReference type="SMART" id="SM00194">
    <property type="entry name" value="PTPc"/>
    <property type="match status" value="2"/>
</dbReference>
<dbReference type="FunFam" id="3.90.190.10:FF:000102">
    <property type="entry name" value="Receptor-type tyrosine-protein phosphatase"/>
    <property type="match status" value="1"/>
</dbReference>
<comment type="similarity">
    <text evidence="1">Belongs to the protein-tyrosine phosphatase family.</text>
</comment>
<evidence type="ECO:0000256" key="6">
    <source>
        <dbReference type="SAM" id="MobiDB-lite"/>
    </source>
</evidence>
<organism evidence="10 11">
    <name type="scientific">Mytilus coruscus</name>
    <name type="common">Sea mussel</name>
    <dbReference type="NCBI Taxonomy" id="42192"/>
    <lineage>
        <taxon>Eukaryota</taxon>
        <taxon>Metazoa</taxon>
        <taxon>Spiralia</taxon>
        <taxon>Lophotrochozoa</taxon>
        <taxon>Mollusca</taxon>
        <taxon>Bivalvia</taxon>
        <taxon>Autobranchia</taxon>
        <taxon>Pteriomorphia</taxon>
        <taxon>Mytilida</taxon>
        <taxon>Mytiloidea</taxon>
        <taxon>Mytilidae</taxon>
        <taxon>Mytilinae</taxon>
        <taxon>Mytilus</taxon>
    </lineage>
</organism>
<evidence type="ECO:0000256" key="7">
    <source>
        <dbReference type="SAM" id="Phobius"/>
    </source>
</evidence>
<dbReference type="SUPFAM" id="SSF49785">
    <property type="entry name" value="Galactose-binding domain-like"/>
    <property type="match status" value="2"/>
</dbReference>
<evidence type="ECO:0000256" key="3">
    <source>
        <dbReference type="ARBA" id="ARBA00022801"/>
    </source>
</evidence>
<dbReference type="InterPro" id="IPR000242">
    <property type="entry name" value="PTP_cat"/>
</dbReference>